<dbReference type="Pfam" id="PF08030">
    <property type="entry name" value="NAD_binding_6"/>
    <property type="match status" value="1"/>
</dbReference>
<feature type="transmembrane region" description="Helical" evidence="11">
    <location>
        <begin position="247"/>
        <end position="267"/>
    </location>
</feature>
<evidence type="ECO:0000256" key="7">
    <source>
        <dbReference type="ARBA" id="ARBA00023002"/>
    </source>
</evidence>
<dbReference type="Gene3D" id="3.40.50.80">
    <property type="entry name" value="Nucleotide-binding domain of ferredoxin-NADP reductase (FNR) module"/>
    <property type="match status" value="1"/>
</dbReference>
<dbReference type="Pfam" id="PF08022">
    <property type="entry name" value="FAD_binding_8"/>
    <property type="match status" value="1"/>
</dbReference>
<dbReference type="CDD" id="cd06186">
    <property type="entry name" value="NOX_Duox_like_FAD_NADP"/>
    <property type="match status" value="1"/>
</dbReference>
<protein>
    <recommendedName>
        <fullName evidence="12">FAD-binding FR-type domain-containing protein</fullName>
    </recommendedName>
</protein>
<keyword evidence="9 11" id="KW-0472">Membrane</keyword>
<dbReference type="GO" id="GO:0005886">
    <property type="term" value="C:plasma membrane"/>
    <property type="evidence" value="ECO:0007669"/>
    <property type="project" value="TreeGrafter"/>
</dbReference>
<dbReference type="GO" id="GO:0006826">
    <property type="term" value="P:iron ion transport"/>
    <property type="evidence" value="ECO:0007669"/>
    <property type="project" value="TreeGrafter"/>
</dbReference>
<feature type="region of interest" description="Disordered" evidence="10">
    <location>
        <begin position="492"/>
        <end position="515"/>
    </location>
</feature>
<reference evidence="14" key="2">
    <citation type="submission" date="2015-01" db="EMBL/GenBank/DDBJ databases">
        <title>Evolutionary Origins and Diversification of the Mycorrhizal Mutualists.</title>
        <authorList>
            <consortium name="DOE Joint Genome Institute"/>
            <consortium name="Mycorrhizal Genomics Consortium"/>
            <person name="Kohler A."/>
            <person name="Kuo A."/>
            <person name="Nagy L.G."/>
            <person name="Floudas D."/>
            <person name="Copeland A."/>
            <person name="Barry K.W."/>
            <person name="Cichocki N."/>
            <person name="Veneault-Fourrey C."/>
            <person name="LaButti K."/>
            <person name="Lindquist E.A."/>
            <person name="Lipzen A."/>
            <person name="Lundell T."/>
            <person name="Morin E."/>
            <person name="Murat C."/>
            <person name="Riley R."/>
            <person name="Ohm R."/>
            <person name="Sun H."/>
            <person name="Tunlid A."/>
            <person name="Henrissat B."/>
            <person name="Grigoriev I.V."/>
            <person name="Hibbett D.S."/>
            <person name="Martin F."/>
        </authorList>
    </citation>
    <scope>NUCLEOTIDE SEQUENCE [LARGE SCALE GENOMIC DNA]</scope>
    <source>
        <strain evidence="14">MAFF 305830</strain>
    </source>
</reference>
<reference evidence="13 14" key="1">
    <citation type="submission" date="2014-04" db="EMBL/GenBank/DDBJ databases">
        <authorList>
            <consortium name="DOE Joint Genome Institute"/>
            <person name="Kuo A."/>
            <person name="Zuccaro A."/>
            <person name="Kohler A."/>
            <person name="Nagy L.G."/>
            <person name="Floudas D."/>
            <person name="Copeland A."/>
            <person name="Barry K.W."/>
            <person name="Cichocki N."/>
            <person name="Veneault-Fourrey C."/>
            <person name="LaButti K."/>
            <person name="Lindquist E.A."/>
            <person name="Lipzen A."/>
            <person name="Lundell T."/>
            <person name="Morin E."/>
            <person name="Murat C."/>
            <person name="Sun H."/>
            <person name="Tunlid A."/>
            <person name="Henrissat B."/>
            <person name="Grigoriev I.V."/>
            <person name="Hibbett D.S."/>
            <person name="Martin F."/>
            <person name="Nordberg H.P."/>
            <person name="Cantor M.N."/>
            <person name="Hua S.X."/>
        </authorList>
    </citation>
    <scope>NUCLEOTIDE SEQUENCE [LARGE SCALE GENOMIC DNA]</scope>
    <source>
        <strain evidence="13 14">MAFF 305830</strain>
    </source>
</reference>
<evidence type="ECO:0000313" key="13">
    <source>
        <dbReference type="EMBL" id="KIM23364.1"/>
    </source>
</evidence>
<dbReference type="HOGENOM" id="CLU_010365_7_2_1"/>
<dbReference type="GO" id="GO:0015677">
    <property type="term" value="P:copper ion import"/>
    <property type="evidence" value="ECO:0007669"/>
    <property type="project" value="TreeGrafter"/>
</dbReference>
<proteinExistence type="inferred from homology"/>
<keyword evidence="3" id="KW-0813">Transport</keyword>
<feature type="transmembrane region" description="Helical" evidence="11">
    <location>
        <begin position="279"/>
        <end position="302"/>
    </location>
</feature>
<dbReference type="OrthoDB" id="17725at2759"/>
<dbReference type="Proteomes" id="UP000054097">
    <property type="component" value="Unassembled WGS sequence"/>
</dbReference>
<name>A0A0C3ATL6_SERVB</name>
<comment type="subcellular location">
    <subcellularLocation>
        <location evidence="1">Membrane</location>
        <topology evidence="1">Multi-pass membrane protein</topology>
    </subcellularLocation>
</comment>
<dbReference type="Pfam" id="PF01794">
    <property type="entry name" value="Ferric_reduct"/>
    <property type="match status" value="1"/>
</dbReference>
<evidence type="ECO:0000256" key="1">
    <source>
        <dbReference type="ARBA" id="ARBA00004141"/>
    </source>
</evidence>
<evidence type="ECO:0000256" key="9">
    <source>
        <dbReference type="ARBA" id="ARBA00023136"/>
    </source>
</evidence>
<feature type="transmembrane region" description="Helical" evidence="11">
    <location>
        <begin position="99"/>
        <end position="121"/>
    </location>
</feature>
<dbReference type="PANTHER" id="PTHR32361">
    <property type="entry name" value="FERRIC/CUPRIC REDUCTASE TRANSMEMBRANE COMPONENT"/>
    <property type="match status" value="1"/>
</dbReference>
<dbReference type="SUPFAM" id="SSF52343">
    <property type="entry name" value="Ferredoxin reductase-like, C-terminal NADP-linked domain"/>
    <property type="match status" value="1"/>
</dbReference>
<dbReference type="SFLD" id="SFLDS00052">
    <property type="entry name" value="Ferric_Reductase_Domain"/>
    <property type="match status" value="1"/>
</dbReference>
<evidence type="ECO:0000256" key="5">
    <source>
        <dbReference type="ARBA" id="ARBA00022982"/>
    </source>
</evidence>
<dbReference type="InterPro" id="IPR039261">
    <property type="entry name" value="FNR_nucleotide-bd"/>
</dbReference>
<dbReference type="AlphaFoldDB" id="A0A0C3ATL6"/>
<dbReference type="InterPro" id="IPR051410">
    <property type="entry name" value="Ferric/Cupric_Reductase"/>
</dbReference>
<feature type="transmembrane region" description="Helical" evidence="11">
    <location>
        <begin position="141"/>
        <end position="159"/>
    </location>
</feature>
<gene>
    <name evidence="13" type="ORF">M408DRAFT_263736</name>
</gene>
<feature type="transmembrane region" description="Helical" evidence="11">
    <location>
        <begin position="179"/>
        <end position="198"/>
    </location>
</feature>
<evidence type="ECO:0000256" key="8">
    <source>
        <dbReference type="ARBA" id="ARBA00023065"/>
    </source>
</evidence>
<keyword evidence="14" id="KW-1185">Reference proteome</keyword>
<evidence type="ECO:0000313" key="14">
    <source>
        <dbReference type="Proteomes" id="UP000054097"/>
    </source>
</evidence>
<feature type="transmembrane region" description="Helical" evidence="11">
    <location>
        <begin position="218"/>
        <end position="240"/>
    </location>
</feature>
<evidence type="ECO:0000256" key="10">
    <source>
        <dbReference type="SAM" id="MobiDB-lite"/>
    </source>
</evidence>
<sequence>MSHGSHEMNGHHVPTYLEVMAYQATREPWSENIKYGRYTLYFCAATIALFSLLYAFNTALFWSRMRRGSASFPLKSKIFALARLSTYPRLPYGVAHAVNYLWAVGPLGPNILLFLGLLYASLYCWANPYLFRPPFYGSPPVGLRSEWISVALIPFVFVLGSKRNVISWLTGVSHDKLQVFHQGVAFIVVYMAVVHGVTEIAQSLMERPFSETYALSGIWWTGFAALGPLLWLWIGSLPFVRKRLYEGFYVLHIIASILFVGFLYVHGFDILDTNAYMNATLALFGFGIGARIVMMIVTNAFFSHKAQISIHGDLVRATIPTKMNWAPGTHVFLRFLHIRPLESHPFTILSIPSAEKNTTNEMVIIIQAVNGFTRVLAEVAATAPPERKFPVILDGPYGHGGKNTLRAYETVLLFAGGTGVTFVAPLLEDLTRAMHDKDGVCTNVELVWAVKTHDTVKLFESELVKMKNDATLVGGTVTIRVFVTGGSGDVEKALDSPSSDKMSTDGGESSDSTPFIWATGRPDIRSIIAEKGKTCTGHVGVAVCGPLGVMTDAANAVSAVQMDILRGGASCAEMYLRSESFGW</sequence>
<evidence type="ECO:0000256" key="11">
    <source>
        <dbReference type="SAM" id="Phobius"/>
    </source>
</evidence>
<dbReference type="PANTHER" id="PTHR32361:SF23">
    <property type="entry name" value="FERRIC-CHELATE REDUCTASE"/>
    <property type="match status" value="1"/>
</dbReference>
<keyword evidence="6 11" id="KW-1133">Transmembrane helix</keyword>
<evidence type="ECO:0000259" key="12">
    <source>
        <dbReference type="PROSITE" id="PS51384"/>
    </source>
</evidence>
<comment type="similarity">
    <text evidence="2">Belongs to the ferric reductase (FRE) family.</text>
</comment>
<dbReference type="EMBL" id="KN824338">
    <property type="protein sequence ID" value="KIM23364.1"/>
    <property type="molecule type" value="Genomic_DNA"/>
</dbReference>
<dbReference type="InterPro" id="IPR013112">
    <property type="entry name" value="FAD-bd_8"/>
</dbReference>
<dbReference type="GO" id="GO:0000293">
    <property type="term" value="F:ferric-chelate reductase activity"/>
    <property type="evidence" value="ECO:0007669"/>
    <property type="project" value="UniProtKB-ARBA"/>
</dbReference>
<accession>A0A0C3ATL6</accession>
<evidence type="ECO:0000256" key="3">
    <source>
        <dbReference type="ARBA" id="ARBA00022448"/>
    </source>
</evidence>
<keyword evidence="8" id="KW-0406">Ion transport</keyword>
<dbReference type="GO" id="GO:0006879">
    <property type="term" value="P:intracellular iron ion homeostasis"/>
    <property type="evidence" value="ECO:0007669"/>
    <property type="project" value="TreeGrafter"/>
</dbReference>
<organism evidence="13 14">
    <name type="scientific">Serendipita vermifera MAFF 305830</name>
    <dbReference type="NCBI Taxonomy" id="933852"/>
    <lineage>
        <taxon>Eukaryota</taxon>
        <taxon>Fungi</taxon>
        <taxon>Dikarya</taxon>
        <taxon>Basidiomycota</taxon>
        <taxon>Agaricomycotina</taxon>
        <taxon>Agaricomycetes</taxon>
        <taxon>Sebacinales</taxon>
        <taxon>Serendipitaceae</taxon>
        <taxon>Serendipita</taxon>
    </lineage>
</organism>
<evidence type="ECO:0000256" key="4">
    <source>
        <dbReference type="ARBA" id="ARBA00022692"/>
    </source>
</evidence>
<feature type="domain" description="FAD-binding FR-type" evidence="12">
    <location>
        <begin position="295"/>
        <end position="403"/>
    </location>
</feature>
<dbReference type="SFLD" id="SFLDG01168">
    <property type="entry name" value="Ferric_reductase_subgroup_(FRE"/>
    <property type="match status" value="1"/>
</dbReference>
<keyword evidence="5" id="KW-0249">Electron transport</keyword>
<dbReference type="STRING" id="933852.A0A0C3ATL6"/>
<feature type="transmembrane region" description="Helical" evidence="11">
    <location>
        <begin position="38"/>
        <end position="62"/>
    </location>
</feature>
<dbReference type="InterPro" id="IPR017927">
    <property type="entry name" value="FAD-bd_FR_type"/>
</dbReference>
<dbReference type="InterPro" id="IPR013130">
    <property type="entry name" value="Fe3_Rdtase_TM_dom"/>
</dbReference>
<evidence type="ECO:0000256" key="6">
    <source>
        <dbReference type="ARBA" id="ARBA00022989"/>
    </source>
</evidence>
<dbReference type="InterPro" id="IPR013121">
    <property type="entry name" value="Fe_red_NAD-bd_6"/>
</dbReference>
<feature type="compositionally biased region" description="Polar residues" evidence="10">
    <location>
        <begin position="496"/>
        <end position="513"/>
    </location>
</feature>
<evidence type="ECO:0000256" key="2">
    <source>
        <dbReference type="ARBA" id="ARBA00006278"/>
    </source>
</evidence>
<keyword evidence="7" id="KW-0560">Oxidoreductase</keyword>
<dbReference type="PROSITE" id="PS51384">
    <property type="entry name" value="FAD_FR"/>
    <property type="match status" value="1"/>
</dbReference>
<keyword evidence="4 11" id="KW-0812">Transmembrane</keyword>